<organism evidence="2 3">
    <name type="scientific">Datura stramonium</name>
    <name type="common">Jimsonweed</name>
    <name type="synonym">Common thornapple</name>
    <dbReference type="NCBI Taxonomy" id="4076"/>
    <lineage>
        <taxon>Eukaryota</taxon>
        <taxon>Viridiplantae</taxon>
        <taxon>Streptophyta</taxon>
        <taxon>Embryophyta</taxon>
        <taxon>Tracheophyta</taxon>
        <taxon>Spermatophyta</taxon>
        <taxon>Magnoliopsida</taxon>
        <taxon>eudicotyledons</taxon>
        <taxon>Gunneridae</taxon>
        <taxon>Pentapetalae</taxon>
        <taxon>asterids</taxon>
        <taxon>lamiids</taxon>
        <taxon>Solanales</taxon>
        <taxon>Solanaceae</taxon>
        <taxon>Solanoideae</taxon>
        <taxon>Datureae</taxon>
        <taxon>Datura</taxon>
    </lineage>
</organism>
<dbReference type="EMBL" id="JACEIK010000017">
    <property type="protein sequence ID" value="MCD7446633.1"/>
    <property type="molecule type" value="Genomic_DNA"/>
</dbReference>
<proteinExistence type="predicted"/>
<reference evidence="2 3" key="1">
    <citation type="journal article" date="2021" name="BMC Genomics">
        <title>Datura genome reveals duplications of psychoactive alkaloid biosynthetic genes and high mutation rate following tissue culture.</title>
        <authorList>
            <person name="Rajewski A."/>
            <person name="Carter-House D."/>
            <person name="Stajich J."/>
            <person name="Litt A."/>
        </authorList>
    </citation>
    <scope>NUCLEOTIDE SEQUENCE [LARGE SCALE GENOMIC DNA]</scope>
    <source>
        <strain evidence="2">AR-01</strain>
    </source>
</reference>
<gene>
    <name evidence="2" type="ORF">HAX54_012119</name>
</gene>
<evidence type="ECO:0000313" key="2">
    <source>
        <dbReference type="EMBL" id="MCD7446633.1"/>
    </source>
</evidence>
<keyword evidence="1" id="KW-0732">Signal</keyword>
<feature type="signal peptide" evidence="1">
    <location>
        <begin position="1"/>
        <end position="28"/>
    </location>
</feature>
<evidence type="ECO:0000313" key="3">
    <source>
        <dbReference type="Proteomes" id="UP000823775"/>
    </source>
</evidence>
<name>A0ABS8RIL0_DATST</name>
<feature type="chain" id="PRO_5046938620" description="WAP domain-containing protein" evidence="1">
    <location>
        <begin position="29"/>
        <end position="105"/>
    </location>
</feature>
<sequence length="105" mass="11384">MGGKSSATKLGCVLAFLLYVSVFQLLMANEEANTSELNVLQLPRSNSEALDHEVVQVTITRYDGSAKKNSFCLNTRYCSTDDDCIGAICGPRCNKNVLGHAFCTT</sequence>
<protein>
    <recommendedName>
        <fullName evidence="4">WAP domain-containing protein</fullName>
    </recommendedName>
</protein>
<evidence type="ECO:0008006" key="4">
    <source>
        <dbReference type="Google" id="ProtNLM"/>
    </source>
</evidence>
<evidence type="ECO:0000256" key="1">
    <source>
        <dbReference type="SAM" id="SignalP"/>
    </source>
</evidence>
<accession>A0ABS8RIL0</accession>
<comment type="caution">
    <text evidence="2">The sequence shown here is derived from an EMBL/GenBank/DDBJ whole genome shotgun (WGS) entry which is preliminary data.</text>
</comment>
<dbReference type="Proteomes" id="UP000823775">
    <property type="component" value="Unassembled WGS sequence"/>
</dbReference>
<keyword evidence="3" id="KW-1185">Reference proteome</keyword>